<name>X0M5I3_FUSOX</name>
<organism evidence="1">
    <name type="scientific">Fusarium oxysporum f. sp. vasinfectum 25433</name>
    <dbReference type="NCBI Taxonomy" id="1089449"/>
    <lineage>
        <taxon>Eukaryota</taxon>
        <taxon>Fungi</taxon>
        <taxon>Dikarya</taxon>
        <taxon>Ascomycota</taxon>
        <taxon>Pezizomycotina</taxon>
        <taxon>Sordariomycetes</taxon>
        <taxon>Hypocreomycetidae</taxon>
        <taxon>Hypocreales</taxon>
        <taxon>Nectriaceae</taxon>
        <taxon>Fusarium</taxon>
        <taxon>Fusarium oxysporum species complex</taxon>
    </lineage>
</organism>
<accession>X0M5I3</accession>
<gene>
    <name evidence="1" type="ORF">FOTG_15761</name>
</gene>
<evidence type="ECO:0000313" key="1">
    <source>
        <dbReference type="EMBL" id="EXM15910.1"/>
    </source>
</evidence>
<dbReference type="OrthoDB" id="303107at2759"/>
<proteinExistence type="predicted"/>
<dbReference type="Proteomes" id="UP000030701">
    <property type="component" value="Unassembled WGS sequence"/>
</dbReference>
<reference evidence="1" key="2">
    <citation type="submission" date="2012-05" db="EMBL/GenBank/DDBJ databases">
        <title>The Genome Annotation of Fusarium oxysporum Cotton.</title>
        <authorList>
            <consortium name="The Broad Institute Genomics Platform"/>
            <person name="Ma L.-J."/>
            <person name="Corby-Kistler H."/>
            <person name="Broz K."/>
            <person name="Gale L.R."/>
            <person name="Jonkers W."/>
            <person name="O'Donnell K."/>
            <person name="Ploetz R."/>
            <person name="Steinberg C."/>
            <person name="Schwartz D.C."/>
            <person name="VanEtten H."/>
            <person name="Zhou S."/>
            <person name="Young S.K."/>
            <person name="Zeng Q."/>
            <person name="Gargeya S."/>
            <person name="Fitzgerald M."/>
            <person name="Abouelleil A."/>
            <person name="Alvarado L."/>
            <person name="Chapman S.B."/>
            <person name="Gainer-Dewar J."/>
            <person name="Goldberg J."/>
            <person name="Griggs A."/>
            <person name="Gujja S."/>
            <person name="Hansen M."/>
            <person name="Howarth C."/>
            <person name="Imamovic A."/>
            <person name="Ireland A."/>
            <person name="Larimer J."/>
            <person name="McCowan C."/>
            <person name="Murphy C."/>
            <person name="Pearson M."/>
            <person name="Poon T.W."/>
            <person name="Priest M."/>
            <person name="Roberts A."/>
            <person name="Saif S."/>
            <person name="Shea T."/>
            <person name="Sykes S."/>
            <person name="Wortman J."/>
            <person name="Nusbaum C."/>
            <person name="Birren B."/>
        </authorList>
    </citation>
    <scope>NUCLEOTIDE SEQUENCE</scope>
    <source>
        <strain evidence="1">25433</strain>
    </source>
</reference>
<reference evidence="1" key="1">
    <citation type="submission" date="2011-11" db="EMBL/GenBank/DDBJ databases">
        <title>The Genome Sequence of Fusarium oxysporum Cotton.</title>
        <authorList>
            <consortium name="The Broad Institute Genome Sequencing Platform"/>
            <person name="Ma L.-J."/>
            <person name="Gale L.R."/>
            <person name="Schwartz D.C."/>
            <person name="Zhou S."/>
            <person name="Corby-Kistler H."/>
            <person name="Young S.K."/>
            <person name="Zeng Q."/>
            <person name="Gargeya S."/>
            <person name="Fitzgerald M."/>
            <person name="Haas B."/>
            <person name="Abouelleil A."/>
            <person name="Alvarado L."/>
            <person name="Arachchi H.M."/>
            <person name="Berlin A."/>
            <person name="Brown A."/>
            <person name="Chapman S.B."/>
            <person name="Chen Z."/>
            <person name="Dunbar C."/>
            <person name="Freedman E."/>
            <person name="Gearin G."/>
            <person name="Goldberg J."/>
            <person name="Griggs A."/>
            <person name="Gujja S."/>
            <person name="Heiman D."/>
            <person name="Howarth C."/>
            <person name="Larson L."/>
            <person name="Lui A."/>
            <person name="MacDonald P.J.P."/>
            <person name="Montmayeur A."/>
            <person name="Murphy C."/>
            <person name="Neiman D."/>
            <person name="Pearson M."/>
            <person name="Priest M."/>
            <person name="Roberts A."/>
            <person name="Saif S."/>
            <person name="Shea T."/>
            <person name="Shenoy N."/>
            <person name="Sisk P."/>
            <person name="Stolte C."/>
            <person name="Sykes S."/>
            <person name="Wortman J."/>
            <person name="Nusbaum C."/>
            <person name="Birren B."/>
        </authorList>
    </citation>
    <scope>NUCLEOTIDE SEQUENCE [LARGE SCALE GENOMIC DNA]</scope>
    <source>
        <strain evidence="1">25433</strain>
    </source>
</reference>
<protein>
    <submittedName>
        <fullName evidence="1">Uncharacterized protein</fullName>
    </submittedName>
</protein>
<sequence length="412" mass="46067">MRDNKTAAGGSQKYLTNAVKRRRNDFGSPGRSSAAADTMKLELATRNQEAEMVRLRGREVTLMHRISELEEKLEDLKGCIRAPDSETANRITIYNLKRKLEAKDNLIGVFKALETDKLAFEATSIRTEFNRLYLTVYDTAGEICDLSSNDDLPKQWSEISQLSDSWARRVGGTDISDLLANAKKVEIPKFQLVASILTAGIFHLVFESAFPEILAIESPLLDQYRKLIAGSGGGELLLKIDLAATKSLFSDPNVKRQLISEKAKWLCSLMLEGLNCFIPLESRRMTEKSSSSLSEKEEMALESLESHLSEALSMKVELALSVKRFRYFFFRPGTPFDAETMQCDILQGRDSMINNEGLKICIFPALFSVPEEGGEREQEVERSFGVNHKVLSAARLGDLKSLVLVAKARVLL</sequence>
<dbReference type="EMBL" id="JH658008">
    <property type="protein sequence ID" value="EXM15910.1"/>
    <property type="molecule type" value="Genomic_DNA"/>
</dbReference>
<dbReference type="HOGENOM" id="CLU_030197_1_0_1"/>
<dbReference type="AlphaFoldDB" id="X0M5I3"/>